<keyword evidence="5" id="KW-1185">Reference proteome</keyword>
<dbReference type="Proteomes" id="UP000095495">
    <property type="component" value="Unassembled WGS sequence"/>
</dbReference>
<dbReference type="Proteomes" id="UP000049979">
    <property type="component" value="Unassembled WGS sequence"/>
</dbReference>
<dbReference type="Proteomes" id="UP000446657">
    <property type="component" value="Unassembled WGS sequence"/>
</dbReference>
<reference evidence="4 7" key="3">
    <citation type="journal article" date="2019" name="Nat. Med.">
        <title>A library of human gut bacterial isolates paired with longitudinal multiomics data enables mechanistic microbiome research.</title>
        <authorList>
            <person name="Poyet M."/>
            <person name="Groussin M."/>
            <person name="Gibbons S.M."/>
            <person name="Avila-Pacheco J."/>
            <person name="Jiang X."/>
            <person name="Kearney S.M."/>
            <person name="Perrotta A.R."/>
            <person name="Berdy B."/>
            <person name="Zhao S."/>
            <person name="Lieberman T.D."/>
            <person name="Swanson P.K."/>
            <person name="Smith M."/>
            <person name="Roesemann S."/>
            <person name="Alexander J.E."/>
            <person name="Rich S.A."/>
            <person name="Livny J."/>
            <person name="Vlamakis H."/>
            <person name="Clish C."/>
            <person name="Bullock K."/>
            <person name="Deik A."/>
            <person name="Scott J."/>
            <person name="Pierce K.A."/>
            <person name="Xavier R.J."/>
            <person name="Alm E.J."/>
        </authorList>
    </citation>
    <scope>NUCLEOTIDE SEQUENCE [LARGE SCALE GENOMIC DNA]</scope>
    <source>
        <strain evidence="4 7">BIOML-A1</strain>
    </source>
</reference>
<evidence type="ECO:0000313" key="7">
    <source>
        <dbReference type="Proteomes" id="UP000446657"/>
    </source>
</evidence>
<evidence type="ECO:0000313" key="3">
    <source>
        <dbReference type="EMBL" id="CUM70481.1"/>
    </source>
</evidence>
<gene>
    <name evidence="3" type="ORF">ERS852420_00127</name>
    <name evidence="4" type="ORF">GMD30_15215</name>
    <name evidence="2" type="ORF">M72_22571</name>
</gene>
<feature type="compositionally biased region" description="Basic and acidic residues" evidence="1">
    <location>
        <begin position="1"/>
        <end position="22"/>
    </location>
</feature>
<dbReference type="RefSeq" id="WP_022044844.1">
    <property type="nucleotide sequence ID" value="NZ_CP173697.1"/>
</dbReference>
<evidence type="ECO:0000313" key="4">
    <source>
        <dbReference type="EMBL" id="MTR82996.1"/>
    </source>
</evidence>
<evidence type="ECO:0000256" key="1">
    <source>
        <dbReference type="SAM" id="MobiDB-lite"/>
    </source>
</evidence>
<reference evidence="2" key="2">
    <citation type="submission" date="2015-05" db="EMBL/GenBank/DDBJ databases">
        <authorList>
            <person name="Wang D.B."/>
            <person name="Wang M."/>
        </authorList>
    </citation>
    <scope>NUCLEOTIDE SEQUENCE [LARGE SCALE GENOMIC DNA]</scope>
    <source>
        <strain evidence="2">M72</strain>
    </source>
</reference>
<organism evidence="2 5">
    <name type="scientific">Roseburia faecis</name>
    <dbReference type="NCBI Taxonomy" id="301302"/>
    <lineage>
        <taxon>Bacteria</taxon>
        <taxon>Bacillati</taxon>
        <taxon>Bacillota</taxon>
        <taxon>Clostridia</taxon>
        <taxon>Lachnospirales</taxon>
        <taxon>Lachnospiraceae</taxon>
        <taxon>Roseburia</taxon>
    </lineage>
</organism>
<dbReference type="OrthoDB" id="2031562at2"/>
<dbReference type="GeneID" id="99748314"/>
<evidence type="ECO:0000313" key="2">
    <source>
        <dbReference type="EMBL" id="CRL34923.1"/>
    </source>
</evidence>
<dbReference type="EMBL" id="WNAL01000044">
    <property type="protein sequence ID" value="MTR82996.1"/>
    <property type="molecule type" value="Genomic_DNA"/>
</dbReference>
<feature type="region of interest" description="Disordered" evidence="1">
    <location>
        <begin position="1"/>
        <end position="26"/>
    </location>
</feature>
<proteinExistence type="predicted"/>
<name>A0A0M6WGA6_9FIRM</name>
<dbReference type="EMBL" id="CYXV01000001">
    <property type="protein sequence ID" value="CUM70481.1"/>
    <property type="molecule type" value="Genomic_DNA"/>
</dbReference>
<evidence type="ECO:0000313" key="5">
    <source>
        <dbReference type="Proteomes" id="UP000049979"/>
    </source>
</evidence>
<evidence type="ECO:0000313" key="6">
    <source>
        <dbReference type="Proteomes" id="UP000095495"/>
    </source>
</evidence>
<dbReference type="AlphaFoldDB" id="A0A0M6WGA6"/>
<protein>
    <submittedName>
        <fullName evidence="4">SseB family protein</fullName>
    </submittedName>
</protein>
<reference evidence="5" key="1">
    <citation type="submission" date="2015-05" db="EMBL/GenBank/DDBJ databases">
        <authorList>
            <consortium name="Pathogen Informatics"/>
        </authorList>
    </citation>
    <scope>NUCLEOTIDE SEQUENCE [LARGE SCALE GENOMIC DNA]</scope>
    <source>
        <strain evidence="3 6">2789STDY5608863</strain>
        <strain evidence="5">M72</strain>
    </source>
</reference>
<dbReference type="EMBL" id="CVRR01000007">
    <property type="protein sequence ID" value="CRL34923.1"/>
    <property type="molecule type" value="Genomic_DNA"/>
</dbReference>
<sequence length="321" mass="37735">MIDKKKLKDVMKKQDLKQEKPTDPSMTLDVKNEDVEAQIDLYLKEKTGENLNALIELMRTRRVLVPANLNDEKKPVPCLINSPKNGMFLPIYTSKKEIPESPRSEAVINMPFLATNNMVFQQDEKVSGIVINPFTQNLIFKRALVEKIEEVEKKRKEGAQPKKMQLTQEQYLLFERKQFEFGFMPKRFFAQGKQMMDDLCEKKEEYMDQFFEECYQQKRMYPYLPEDFSVMVMDLSDSLLIVRVDLPVRDMGVPSCFRVYFAWNDETQEGRYFTIERTQDPGKHLLGEFKKDWKHVDYGEAPAEGAELQRVLDIIRQPGEN</sequence>
<accession>A0A0M6WGA6</accession>